<evidence type="ECO:0008006" key="2">
    <source>
        <dbReference type="Google" id="ProtNLM"/>
    </source>
</evidence>
<protein>
    <recommendedName>
        <fullName evidence="2">Transcriptional regulator</fullName>
    </recommendedName>
</protein>
<gene>
    <name evidence="1" type="ORF">SHKM778_64170</name>
</gene>
<evidence type="ECO:0000313" key="1">
    <source>
        <dbReference type="EMBL" id="BFO20029.1"/>
    </source>
</evidence>
<proteinExistence type="predicted"/>
<reference evidence="1" key="1">
    <citation type="submission" date="2024-06" db="EMBL/GenBank/DDBJ databases">
        <authorList>
            <consortium name="consrtm"/>
            <person name="Uemura M."/>
            <person name="Terahara T."/>
        </authorList>
    </citation>
    <scope>NUCLEOTIDE SEQUENCE</scope>
    <source>
        <strain evidence="1">KM77-8</strain>
    </source>
</reference>
<dbReference type="AlphaFoldDB" id="A0AAT9HR27"/>
<organism evidence="1">
    <name type="scientific">Streptomyces haneummycinicus</name>
    <dbReference type="NCBI Taxonomy" id="3074435"/>
    <lineage>
        <taxon>Bacteria</taxon>
        <taxon>Bacillati</taxon>
        <taxon>Actinomycetota</taxon>
        <taxon>Actinomycetes</taxon>
        <taxon>Kitasatosporales</taxon>
        <taxon>Streptomycetaceae</taxon>
        <taxon>Streptomyces</taxon>
    </lineage>
</organism>
<dbReference type="EMBL" id="AP035768">
    <property type="protein sequence ID" value="BFO20029.1"/>
    <property type="molecule type" value="Genomic_DNA"/>
</dbReference>
<accession>A0AAT9HR27</accession>
<sequence>MAEALLSLGELAAAGEHAAAAVDTPAHDRGRVHRLAILSTVELRQGNADKAVALAVQMAELARGMESQRLRDRLRAVREHLVRSGGAGTAEAAELIDGALRVPL</sequence>
<reference evidence="1" key="2">
    <citation type="submission" date="2024-07" db="EMBL/GenBank/DDBJ databases">
        <title>Streptomyces haneummycinica sp. nov., a new antibiotic-producing actinobacterium isolated from marine sediment.</title>
        <authorList>
            <person name="Uemura M."/>
            <person name="Hamada M."/>
            <person name="Hirano S."/>
            <person name="Kobayashi K."/>
            <person name="Ohshiro T."/>
            <person name="Kobayashi T."/>
            <person name="Terahara T."/>
        </authorList>
    </citation>
    <scope>NUCLEOTIDE SEQUENCE</scope>
    <source>
        <strain evidence="1">KM77-8</strain>
    </source>
</reference>
<name>A0AAT9HR27_9ACTN</name>